<name>A0A8S5LT58_9CAUD</name>
<dbReference type="EMBL" id="BK014731">
    <property type="protein sequence ID" value="DAD73166.1"/>
    <property type="molecule type" value="Genomic_DNA"/>
</dbReference>
<proteinExistence type="predicted"/>
<dbReference type="NCBIfam" id="TIGR04474">
    <property type="entry name" value="tcm_partner"/>
    <property type="match status" value="1"/>
</dbReference>
<reference evidence="1" key="1">
    <citation type="journal article" date="2021" name="Proc. Natl. Acad. Sci. U.S.A.">
        <title>A Catalog of Tens of Thousands of Viruses from Human Metagenomes Reveals Hidden Associations with Chronic Diseases.</title>
        <authorList>
            <person name="Tisza M.J."/>
            <person name="Buck C.B."/>
        </authorList>
    </citation>
    <scope>NUCLEOTIDE SEQUENCE</scope>
    <source>
        <strain evidence="1">Ct25F5</strain>
    </source>
</reference>
<protein>
    <submittedName>
        <fullName evidence="1">Three-Cys-motif partner protein</fullName>
    </submittedName>
</protein>
<dbReference type="InterPro" id="IPR031009">
    <property type="entry name" value="Tcm_partner"/>
</dbReference>
<accession>A0A8S5LT58</accession>
<evidence type="ECO:0000313" key="1">
    <source>
        <dbReference type="EMBL" id="DAD73166.1"/>
    </source>
</evidence>
<organism evidence="1">
    <name type="scientific">Myoviridae sp. ct25F5</name>
    <dbReference type="NCBI Taxonomy" id="2826604"/>
    <lineage>
        <taxon>Viruses</taxon>
        <taxon>Duplodnaviria</taxon>
        <taxon>Heunggongvirae</taxon>
        <taxon>Uroviricota</taxon>
        <taxon>Caudoviricetes</taxon>
    </lineage>
</organism>
<sequence length="414" mass="47737">MSKNNKDFFKEKKIWSIVKDELLGCYLVPYFCKLISTQLPILYVDCFAGKGKFDDGKNGSPLVAIECLNRSLEMSSEKSSEKKEPKVFLRFIELHHADALRKNIPNEHKRETEVIEGAFEENIVDLLGTFVQRYKKLNVFLYVDPYGIKSLNMSVFRQLPEVFSSAELLINLNSFGFLREALRVRKIALRENEDELLAELDEYEPSIVQSVEDLNRIAGGDYWKKIVDKYKTKEIDIDAAEKQFAEEYKKVLRKSFKYTLDMPIRLHAANKPKYRMVYATNHPDGCVLMADNISKRTEYLVIDIQQHGQMSLFMQTAENELITPELIDDQMEKLIQSKYKSQAVSLSELQADFFNTYGVICSPKDLSSGQSGSSLKRLEEKGKIEVNRIPSTKKGKPTRFWCVKKNQKISIKGK</sequence>